<dbReference type="Pfam" id="PF13439">
    <property type="entry name" value="Glyco_transf_4"/>
    <property type="match status" value="1"/>
</dbReference>
<evidence type="ECO:0000256" key="1">
    <source>
        <dbReference type="ARBA" id="ARBA00021292"/>
    </source>
</evidence>
<dbReference type="AlphaFoldDB" id="A0A9X2HJT8"/>
<organism evidence="6 7">
    <name type="scientific">Rothia santali</name>
    <dbReference type="NCBI Taxonomy" id="2949643"/>
    <lineage>
        <taxon>Bacteria</taxon>
        <taxon>Bacillati</taxon>
        <taxon>Actinomycetota</taxon>
        <taxon>Actinomycetes</taxon>
        <taxon>Micrococcales</taxon>
        <taxon>Micrococcaceae</taxon>
        <taxon>Rothia</taxon>
    </lineage>
</organism>
<sequence length="425" mass="46744">MSAVPPRTYSSPLFAPETRWPAPSAADPAGLDAAPWPRRLRVLVVAAFRNPLTQPHAGGLESHVWTLVRSLRQRGHHVVLAAPEGSDFLEHTPPALVYPAFSWPPDVERTDTELPPEVRLQESDALRSVMRYVVEHPGAFDVVHNHSLSPEPHLWVDRLPIPMVTTLHTPPLPELCRVMDSSSPRRHRFLVVSRYTADSWAREGVLADVVENGVDTALWPPSEGGPSLCWFGRIVPEKAPHLAIEVARHLGVPLTLAGPVGDPAYAERRVFAPAAGAQHRAPAVEYLGPLCQKELSELVGSSLCTLVTPVWDEPFGQVVVESLACGTPVVGIRRGGMGQVFGNEDDVRLVEPSRFEALQVARLVKETRKTLALHRQGEERERLRRRARYRAVRHFSMEAAVDAVEEVYGSLLPAGERTAPGAPRG</sequence>
<evidence type="ECO:0000256" key="2">
    <source>
        <dbReference type="ARBA" id="ARBA00022676"/>
    </source>
</evidence>
<evidence type="ECO:0000259" key="5">
    <source>
        <dbReference type="Pfam" id="PF13439"/>
    </source>
</evidence>
<feature type="domain" description="Glycosyl transferase family 1" evidence="4">
    <location>
        <begin position="225"/>
        <end position="387"/>
    </location>
</feature>
<dbReference type="PANTHER" id="PTHR45947">
    <property type="entry name" value="SULFOQUINOVOSYL TRANSFERASE SQD2"/>
    <property type="match status" value="1"/>
</dbReference>
<name>A0A9X2HJT8_9MICC</name>
<dbReference type="InterPro" id="IPR028098">
    <property type="entry name" value="Glyco_trans_4-like_N"/>
</dbReference>
<reference evidence="6" key="1">
    <citation type="submission" date="2022-06" db="EMBL/GenBank/DDBJ databases">
        <title>Rothia sp. isolated from sandalwood seedling.</title>
        <authorList>
            <person name="Tuikhar N."/>
            <person name="Kirdat K."/>
            <person name="Thorat V."/>
            <person name="Swetha P."/>
            <person name="Padma S."/>
            <person name="Sundararaj R."/>
            <person name="Yadav A."/>
        </authorList>
    </citation>
    <scope>NUCLEOTIDE SEQUENCE</scope>
    <source>
        <strain evidence="6">AR01</strain>
    </source>
</reference>
<feature type="domain" description="Glycosyltransferase subfamily 4-like N-terminal" evidence="5">
    <location>
        <begin position="58"/>
        <end position="217"/>
    </location>
</feature>
<evidence type="ECO:0000256" key="3">
    <source>
        <dbReference type="ARBA" id="ARBA00022679"/>
    </source>
</evidence>
<evidence type="ECO:0000259" key="4">
    <source>
        <dbReference type="Pfam" id="PF00534"/>
    </source>
</evidence>
<comment type="caution">
    <text evidence="6">The sequence shown here is derived from an EMBL/GenBank/DDBJ whole genome shotgun (WGS) entry which is preliminary data.</text>
</comment>
<accession>A0A9X2HJT8</accession>
<dbReference type="GO" id="GO:1901137">
    <property type="term" value="P:carbohydrate derivative biosynthetic process"/>
    <property type="evidence" value="ECO:0007669"/>
    <property type="project" value="UniProtKB-ARBA"/>
</dbReference>
<proteinExistence type="predicted"/>
<dbReference type="EMBL" id="JANAFB010000020">
    <property type="protein sequence ID" value="MCP3426213.1"/>
    <property type="molecule type" value="Genomic_DNA"/>
</dbReference>
<dbReference type="Pfam" id="PF00534">
    <property type="entry name" value="Glycos_transf_1"/>
    <property type="match status" value="1"/>
</dbReference>
<dbReference type="Proteomes" id="UP001139502">
    <property type="component" value="Unassembled WGS sequence"/>
</dbReference>
<dbReference type="GO" id="GO:0016757">
    <property type="term" value="F:glycosyltransferase activity"/>
    <property type="evidence" value="ECO:0007669"/>
    <property type="project" value="UniProtKB-KW"/>
</dbReference>
<dbReference type="Gene3D" id="3.40.50.2000">
    <property type="entry name" value="Glycogen Phosphorylase B"/>
    <property type="match status" value="2"/>
</dbReference>
<keyword evidence="7" id="KW-1185">Reference proteome</keyword>
<protein>
    <recommendedName>
        <fullName evidence="1">D-inositol 3-phosphate glycosyltransferase</fullName>
    </recommendedName>
</protein>
<keyword evidence="3 6" id="KW-0808">Transferase</keyword>
<gene>
    <name evidence="6" type="ORF">NBM05_09385</name>
</gene>
<dbReference type="PANTHER" id="PTHR45947:SF3">
    <property type="entry name" value="SULFOQUINOVOSYL TRANSFERASE SQD2"/>
    <property type="match status" value="1"/>
</dbReference>
<dbReference type="SUPFAM" id="SSF53756">
    <property type="entry name" value="UDP-Glycosyltransferase/glycogen phosphorylase"/>
    <property type="match status" value="1"/>
</dbReference>
<keyword evidence="2 6" id="KW-0328">Glycosyltransferase</keyword>
<dbReference type="InterPro" id="IPR001296">
    <property type="entry name" value="Glyco_trans_1"/>
</dbReference>
<evidence type="ECO:0000313" key="6">
    <source>
        <dbReference type="EMBL" id="MCP3426213.1"/>
    </source>
</evidence>
<dbReference type="InterPro" id="IPR050194">
    <property type="entry name" value="Glycosyltransferase_grp1"/>
</dbReference>
<dbReference type="RefSeq" id="WP_254166767.1">
    <property type="nucleotide sequence ID" value="NZ_JANAFB010000020.1"/>
</dbReference>
<evidence type="ECO:0000313" key="7">
    <source>
        <dbReference type="Proteomes" id="UP001139502"/>
    </source>
</evidence>